<evidence type="ECO:0000259" key="2">
    <source>
        <dbReference type="Pfam" id="PF01551"/>
    </source>
</evidence>
<dbReference type="PANTHER" id="PTHR21666">
    <property type="entry name" value="PEPTIDASE-RELATED"/>
    <property type="match status" value="1"/>
</dbReference>
<reference evidence="3" key="1">
    <citation type="submission" date="2014-08" db="EMBL/GenBank/DDBJ databases">
        <authorList>
            <person name="Falentin Helene"/>
        </authorList>
    </citation>
    <scope>NUCLEOTIDE SEQUENCE</scope>
</reference>
<protein>
    <submittedName>
        <fullName evidence="3">M23/M37 family peptidase</fullName>
    </submittedName>
</protein>
<dbReference type="AlphaFoldDB" id="A0A0B7NNU7"/>
<feature type="transmembrane region" description="Helical" evidence="1">
    <location>
        <begin position="7"/>
        <end position="30"/>
    </location>
</feature>
<keyword evidence="1" id="KW-1133">Transmembrane helix</keyword>
<dbReference type="Pfam" id="PF01551">
    <property type="entry name" value="Peptidase_M23"/>
    <property type="match status" value="1"/>
</dbReference>
<gene>
    <name evidence="3" type="primary">nlpD</name>
    <name evidence="3" type="ORF">PFCIRM138_07080</name>
</gene>
<sequence>MSDRKSGALGVIALVPALVLGVMFSILLLGGSDEASACNPESGSASSVSIDPDTVPDTTVSGYGHEQLVNAAYIVQAGKDLDLGVRDQTIGVMTAMGESSLRVIDYGDAAGPDSRGLFQQRDNGAWGSYEDRKDPYISATNFFKAMMKIDSRDSLEPTAVAHRTQGNADPYYYTKFWDSAVAVVEALSGVKTGLNAGNGDQVCSGGDITPGEVNSEGWATPGAGPITSVYGMRTNPVTGVYRLHAGADLNGGGCDGPIWAAQAGTVIQTGFDSQGNGTIVIDHGGGVQTAYLHMYESGILVSEGDKVTAGQQIGRVGSSGNSTGCHLHFEVRLDGSPTDPVPYMEKVGIKLG</sequence>
<dbReference type="PANTHER" id="PTHR21666:SF270">
    <property type="entry name" value="MUREIN HYDROLASE ACTIVATOR ENVC"/>
    <property type="match status" value="1"/>
</dbReference>
<dbReference type="InterPro" id="IPR016047">
    <property type="entry name" value="M23ase_b-sheet_dom"/>
</dbReference>
<dbReference type="CDD" id="cd12797">
    <property type="entry name" value="M23_peptidase"/>
    <property type="match status" value="1"/>
</dbReference>
<dbReference type="InterPro" id="IPR011055">
    <property type="entry name" value="Dup_hybrid_motif"/>
</dbReference>
<dbReference type="Gene3D" id="2.70.70.10">
    <property type="entry name" value="Glucose Permease (Domain IIA)"/>
    <property type="match status" value="1"/>
</dbReference>
<accession>A0A0B7NNU7</accession>
<evidence type="ECO:0000256" key="1">
    <source>
        <dbReference type="SAM" id="Phobius"/>
    </source>
</evidence>
<proteinExistence type="predicted"/>
<evidence type="ECO:0000313" key="3">
    <source>
        <dbReference type="EMBL" id="CEP25575.1"/>
    </source>
</evidence>
<keyword evidence="1" id="KW-0472">Membrane</keyword>
<dbReference type="GO" id="GO:0004222">
    <property type="term" value="F:metalloendopeptidase activity"/>
    <property type="evidence" value="ECO:0007669"/>
    <property type="project" value="TreeGrafter"/>
</dbReference>
<dbReference type="SUPFAM" id="SSF51261">
    <property type="entry name" value="Duplicated hybrid motif"/>
    <property type="match status" value="1"/>
</dbReference>
<feature type="domain" description="M23ase beta-sheet core" evidence="2">
    <location>
        <begin position="243"/>
        <end position="340"/>
    </location>
</feature>
<organism evidence="3">
    <name type="scientific">Propionibacterium freudenreichii subsp. freudenreichii</name>
    <dbReference type="NCBI Taxonomy" id="66712"/>
    <lineage>
        <taxon>Bacteria</taxon>
        <taxon>Bacillati</taxon>
        <taxon>Actinomycetota</taxon>
        <taxon>Actinomycetes</taxon>
        <taxon>Propionibacteriales</taxon>
        <taxon>Propionibacteriaceae</taxon>
        <taxon>Propionibacterium</taxon>
    </lineage>
</organism>
<dbReference type="InterPro" id="IPR050570">
    <property type="entry name" value="Cell_wall_metabolism_enzyme"/>
</dbReference>
<keyword evidence="1" id="KW-0812">Transmembrane</keyword>
<dbReference type="EMBL" id="LM676376">
    <property type="protein sequence ID" value="CEP25575.1"/>
    <property type="molecule type" value="Genomic_DNA"/>
</dbReference>
<name>A0A0B7NNU7_PROFF</name>